<feature type="region of interest" description="Disordered" evidence="1">
    <location>
        <begin position="467"/>
        <end position="705"/>
    </location>
</feature>
<dbReference type="Pfam" id="PF00627">
    <property type="entry name" value="UBA"/>
    <property type="match status" value="1"/>
</dbReference>
<feature type="compositionally biased region" description="Low complexity" evidence="1">
    <location>
        <begin position="56"/>
        <end position="69"/>
    </location>
</feature>
<evidence type="ECO:0000259" key="2">
    <source>
        <dbReference type="PROSITE" id="PS50030"/>
    </source>
</evidence>
<feature type="compositionally biased region" description="Basic residues" evidence="1">
    <location>
        <begin position="438"/>
        <end position="449"/>
    </location>
</feature>
<feature type="region of interest" description="Disordered" evidence="1">
    <location>
        <begin position="429"/>
        <end position="452"/>
    </location>
</feature>
<evidence type="ECO:0000313" key="4">
    <source>
        <dbReference type="Proteomes" id="UP000800039"/>
    </source>
</evidence>
<feature type="compositionally biased region" description="Polar residues" evidence="1">
    <location>
        <begin position="224"/>
        <end position="233"/>
    </location>
</feature>
<dbReference type="SMART" id="SM00165">
    <property type="entry name" value="UBA"/>
    <property type="match status" value="1"/>
</dbReference>
<feature type="region of interest" description="Disordered" evidence="1">
    <location>
        <begin position="224"/>
        <end position="264"/>
    </location>
</feature>
<feature type="region of interest" description="Disordered" evidence="1">
    <location>
        <begin position="296"/>
        <end position="318"/>
    </location>
</feature>
<evidence type="ECO:0000256" key="1">
    <source>
        <dbReference type="SAM" id="MobiDB-lite"/>
    </source>
</evidence>
<feature type="compositionally biased region" description="Polar residues" evidence="1">
    <location>
        <begin position="658"/>
        <end position="680"/>
    </location>
</feature>
<dbReference type="Proteomes" id="UP000800039">
    <property type="component" value="Unassembled WGS sequence"/>
</dbReference>
<dbReference type="InterPro" id="IPR009060">
    <property type="entry name" value="UBA-like_sf"/>
</dbReference>
<keyword evidence="4" id="KW-1185">Reference proteome</keyword>
<dbReference type="AlphaFoldDB" id="A0A9P4G7W0"/>
<dbReference type="SUPFAM" id="SSF46934">
    <property type="entry name" value="UBA-like"/>
    <property type="match status" value="1"/>
</dbReference>
<dbReference type="EMBL" id="ML976619">
    <property type="protein sequence ID" value="KAF1840673.1"/>
    <property type="molecule type" value="Genomic_DNA"/>
</dbReference>
<protein>
    <recommendedName>
        <fullName evidence="2">UBA domain-containing protein</fullName>
    </recommendedName>
</protein>
<feature type="region of interest" description="Disordered" evidence="1">
    <location>
        <begin position="1"/>
        <end position="103"/>
    </location>
</feature>
<dbReference type="PROSITE" id="PS50030">
    <property type="entry name" value="UBA"/>
    <property type="match status" value="1"/>
</dbReference>
<dbReference type="RefSeq" id="XP_040783236.1">
    <property type="nucleotide sequence ID" value="XM_040930462.1"/>
</dbReference>
<dbReference type="Gene3D" id="1.10.8.10">
    <property type="entry name" value="DNA helicase RuvA subunit, C-terminal domain"/>
    <property type="match status" value="1"/>
</dbReference>
<feature type="compositionally biased region" description="Acidic residues" evidence="1">
    <location>
        <begin position="1"/>
        <end position="17"/>
    </location>
</feature>
<gene>
    <name evidence="3" type="ORF">K460DRAFT_321001</name>
</gene>
<evidence type="ECO:0000313" key="3">
    <source>
        <dbReference type="EMBL" id="KAF1840673.1"/>
    </source>
</evidence>
<name>A0A9P4G7W0_9PLEO</name>
<dbReference type="GeneID" id="63847714"/>
<sequence length="705" mass="77419">MRVIQDSDDDLDDDLEADMPAAKQPGAPEQQTSQSGTGSTESLKRAIEQAHRAHLQSQPSQNEPQSSVSLPEHPSKRRKTAANANPRKSPDFISPKGNGSITYSKRSKSVFSASTEPVHDHLPKDATAEMSPFNPAIWSLEGTMRDNYVTHDPMMLFPEPSSTVPNATLTQQRVLEGVTAPAMLGDSGAETSPYQLPPEPSVPWSDMMKFSPTNTSEEFDLINQEPTPSNITTAARLETPRQTHQSSVSQRSRRGSSVRLRGSQLRNTIQRDEINPEEVMAPHWEATSVQRSEIWTASSESHRNIQQEARNSSRPRKSEVILMSNSDDDLAAVGLPEEQYKPRPSRSRSLRAGIEQPIEDSVRPELAKRVSKRRKTTAVTSDASVITTPQKIQQICDMGFTPSTTERALEQNSGDVTQTVDWLVNNGISDDELAPHNTPKKKLVSKVNHKTPSVDQDTIHVIMRGLNEYRRPDPDGRQETVKSTLPTSDIIPEQPANDDINASKTDEPSKALQTKSPKVQVVIPKQGRKPDDAQTHGLGQTPSKKPKRRKTTLDQPEAEPLVEERAVPQATSEKKRGRGRPKKVANTALSADTIIELPGKSIGREEHAEVPPSVESNPVPPPTISAEIQLVVEPNGAQGSEPENQKKAPIAKSPPKTTPATAASQTPERSTELVSHSPNNKGKVPHRVGLSKRARITPLLRILKK</sequence>
<feature type="compositionally biased region" description="Basic and acidic residues" evidence="1">
    <location>
        <begin position="467"/>
        <end position="480"/>
    </location>
</feature>
<feature type="compositionally biased region" description="Basic residues" evidence="1">
    <location>
        <begin position="683"/>
        <end position="695"/>
    </location>
</feature>
<feature type="domain" description="UBA" evidence="2">
    <location>
        <begin position="386"/>
        <end position="426"/>
    </location>
</feature>
<dbReference type="OrthoDB" id="5404794at2759"/>
<feature type="compositionally biased region" description="Basic and acidic residues" evidence="1">
    <location>
        <begin position="42"/>
        <end position="51"/>
    </location>
</feature>
<organism evidence="3 4">
    <name type="scientific">Cucurbitaria berberidis CBS 394.84</name>
    <dbReference type="NCBI Taxonomy" id="1168544"/>
    <lineage>
        <taxon>Eukaryota</taxon>
        <taxon>Fungi</taxon>
        <taxon>Dikarya</taxon>
        <taxon>Ascomycota</taxon>
        <taxon>Pezizomycotina</taxon>
        <taxon>Dothideomycetes</taxon>
        <taxon>Pleosporomycetidae</taxon>
        <taxon>Pleosporales</taxon>
        <taxon>Pleosporineae</taxon>
        <taxon>Cucurbitariaceae</taxon>
        <taxon>Cucurbitaria</taxon>
    </lineage>
</organism>
<dbReference type="InterPro" id="IPR015940">
    <property type="entry name" value="UBA"/>
</dbReference>
<feature type="compositionally biased region" description="Low complexity" evidence="1">
    <location>
        <begin position="29"/>
        <end position="41"/>
    </location>
</feature>
<accession>A0A9P4G7W0</accession>
<reference evidence="3" key="1">
    <citation type="submission" date="2020-01" db="EMBL/GenBank/DDBJ databases">
        <authorList>
            <consortium name="DOE Joint Genome Institute"/>
            <person name="Haridas S."/>
            <person name="Albert R."/>
            <person name="Binder M."/>
            <person name="Bloem J."/>
            <person name="Labutti K."/>
            <person name="Salamov A."/>
            <person name="Andreopoulos B."/>
            <person name="Baker S.E."/>
            <person name="Barry K."/>
            <person name="Bills G."/>
            <person name="Bluhm B.H."/>
            <person name="Cannon C."/>
            <person name="Castanera R."/>
            <person name="Culley D.E."/>
            <person name="Daum C."/>
            <person name="Ezra D."/>
            <person name="Gonzalez J.B."/>
            <person name="Henrissat B."/>
            <person name="Kuo A."/>
            <person name="Liang C."/>
            <person name="Lipzen A."/>
            <person name="Lutzoni F."/>
            <person name="Magnuson J."/>
            <person name="Mondo S."/>
            <person name="Nolan M."/>
            <person name="Ohm R."/>
            <person name="Pangilinan J."/>
            <person name="Park H.-J."/>
            <person name="Ramirez L."/>
            <person name="Alfaro M."/>
            <person name="Sun H."/>
            <person name="Tritt A."/>
            <person name="Yoshinaga Y."/>
            <person name="Zwiers L.-H."/>
            <person name="Turgeon B.G."/>
            <person name="Goodwin S.B."/>
            <person name="Spatafora J.W."/>
            <person name="Crous P.W."/>
            <person name="Grigoriev I.V."/>
        </authorList>
    </citation>
    <scope>NUCLEOTIDE SEQUENCE</scope>
    <source>
        <strain evidence="3">CBS 394.84</strain>
    </source>
</reference>
<proteinExistence type="predicted"/>
<comment type="caution">
    <text evidence="3">The sequence shown here is derived from an EMBL/GenBank/DDBJ whole genome shotgun (WGS) entry which is preliminary data.</text>
</comment>